<organism evidence="1 2">
    <name type="scientific">Pseudomonas azerbaijanoccidentalis</name>
    <dbReference type="NCBI Taxonomy" id="2842347"/>
    <lineage>
        <taxon>Bacteria</taxon>
        <taxon>Pseudomonadati</taxon>
        <taxon>Pseudomonadota</taxon>
        <taxon>Gammaproteobacteria</taxon>
        <taxon>Pseudomonadales</taxon>
        <taxon>Pseudomonadaceae</taxon>
        <taxon>Pseudomonas</taxon>
    </lineage>
</organism>
<dbReference type="Proteomes" id="UP001049200">
    <property type="component" value="Unassembled WGS sequence"/>
</dbReference>
<name>A0ABS6QSM0_9PSED</name>
<comment type="caution">
    <text evidence="1">The sequence shown here is derived from an EMBL/GenBank/DDBJ whole genome shotgun (WGS) entry which is preliminary data.</text>
</comment>
<gene>
    <name evidence="1" type="ORF">KVG88_17840</name>
</gene>
<sequence>METHEAAGKNGRCAKGIGALESAEKNKIVRPFSASCFSTVGSKMGNHVLAQLLNDFVRWAAALFEVQADVLDADLLSP</sequence>
<reference evidence="1" key="1">
    <citation type="submission" date="2021-06" db="EMBL/GenBank/DDBJ databases">
        <title>Updating the genus Pseudomonas: Description of 43 new species and partition of the Pseudomonas putida group.</title>
        <authorList>
            <person name="Girard L."/>
            <person name="Lood C."/>
            <person name="Vandamme P."/>
            <person name="Rokni-Zadeh H."/>
            <person name="Van Noort V."/>
            <person name="Hofte M."/>
            <person name="Lavigne R."/>
            <person name="De Mot R."/>
        </authorList>
    </citation>
    <scope>NUCLEOTIDE SEQUENCE</scope>
    <source>
        <strain evidence="1">SWRI74</strain>
    </source>
</reference>
<protein>
    <submittedName>
        <fullName evidence="1">Uncharacterized protein</fullName>
    </submittedName>
</protein>
<accession>A0ABS6QSM0</accession>
<evidence type="ECO:0000313" key="2">
    <source>
        <dbReference type="Proteomes" id="UP001049200"/>
    </source>
</evidence>
<keyword evidence="2" id="KW-1185">Reference proteome</keyword>
<dbReference type="EMBL" id="JAHSTU010000005">
    <property type="protein sequence ID" value="MBV4521926.1"/>
    <property type="molecule type" value="Genomic_DNA"/>
</dbReference>
<proteinExistence type="predicted"/>
<evidence type="ECO:0000313" key="1">
    <source>
        <dbReference type="EMBL" id="MBV4521926.1"/>
    </source>
</evidence>